<organism evidence="1 2">
    <name type="scientific">Talaromyces islandicus</name>
    <name type="common">Penicillium islandicum</name>
    <dbReference type="NCBI Taxonomy" id="28573"/>
    <lineage>
        <taxon>Eukaryota</taxon>
        <taxon>Fungi</taxon>
        <taxon>Dikarya</taxon>
        <taxon>Ascomycota</taxon>
        <taxon>Pezizomycotina</taxon>
        <taxon>Eurotiomycetes</taxon>
        <taxon>Eurotiomycetidae</taxon>
        <taxon>Eurotiales</taxon>
        <taxon>Trichocomaceae</taxon>
        <taxon>Talaromyces</taxon>
        <taxon>Talaromyces sect. Islandici</taxon>
    </lineage>
</organism>
<dbReference type="AlphaFoldDB" id="A0A0U1MB97"/>
<keyword evidence="2" id="KW-1185">Reference proteome</keyword>
<reference evidence="1 2" key="1">
    <citation type="submission" date="2015-04" db="EMBL/GenBank/DDBJ databases">
        <authorList>
            <person name="Syromyatnikov M.Y."/>
            <person name="Popov V.N."/>
        </authorList>
    </citation>
    <scope>NUCLEOTIDE SEQUENCE [LARGE SCALE GENOMIC DNA]</scope>
    <source>
        <strain evidence="1">WF-38-12</strain>
    </source>
</reference>
<evidence type="ECO:0000313" key="2">
    <source>
        <dbReference type="Proteomes" id="UP000054383"/>
    </source>
</evidence>
<name>A0A0U1MB97_TALIS</name>
<dbReference type="OMA" id="WNDRETI"/>
<gene>
    <name evidence="1" type="ORF">PISL3812_09959</name>
</gene>
<dbReference type="EMBL" id="CVMT01000025">
    <property type="protein sequence ID" value="CRG92884.1"/>
    <property type="molecule type" value="Genomic_DNA"/>
</dbReference>
<proteinExistence type="predicted"/>
<protein>
    <submittedName>
        <fullName evidence="1">Uncharacterized protein</fullName>
    </submittedName>
</protein>
<dbReference type="OrthoDB" id="4321627at2759"/>
<dbReference type="Proteomes" id="UP000054383">
    <property type="component" value="Unassembled WGS sequence"/>
</dbReference>
<dbReference type="STRING" id="28573.A0A0U1MB97"/>
<accession>A0A0U1MB97</accession>
<evidence type="ECO:0000313" key="1">
    <source>
        <dbReference type="EMBL" id="CRG92884.1"/>
    </source>
</evidence>
<sequence>MSFPIDVSNRMSTSERAADAEEILNLCLAECDHLEEFFTNDWSLIHSKFGQKIGLDARRISLLPTLQDEDPWEGQLRRLTGSRHLAEEEETCLAKDGYTLENATSLPNYYRQGPDFLREQGLWNDRETISKGLSQGHKLRRIERAIGFEGISLALLPAFPRFPHLALDQETRLIFLLRNENRFEKILKLGSMLSSFSRSYQNWTNYQLRQSLALNNRVQTAN</sequence>